<dbReference type="InterPro" id="IPR006843">
    <property type="entry name" value="PAP/fibrillin_dom"/>
</dbReference>
<dbReference type="PaxDb" id="3055-EDP04513"/>
<dbReference type="AlphaFoldDB" id="A0A2K3DY88"/>
<dbReference type="InParanoid" id="A0A2K3DY88"/>
<dbReference type="GO" id="GO:0009535">
    <property type="term" value="C:chloroplast thylakoid membrane"/>
    <property type="evidence" value="ECO:0000318"/>
    <property type="project" value="GO_Central"/>
</dbReference>
<dbReference type="OMA" id="WLDITYV"/>
<dbReference type="ExpressionAtlas" id="A0A2K3DY88">
    <property type="expression patterns" value="baseline"/>
</dbReference>
<sequence>MLASKYLLHVNSYGAPVRRASAAPWRGGVVTRSSNGFVKSGQVALASPVSSGAQDIKQQLTTELEGLDRGIFGVPAAKKARILALISELEQHNAQPAPTSDLDLVQGDWRLMYSTITITGAKRTKLGLREFVKLGEFTQHIDTANRLAVNRIEFSVSGLSSLRGSLTIRANYSVASPQRVDISYLDSALTPAQLQKIFEANLDLLLSIFNPEGHLDITYLDPQPAAPGAWRVGRDNKGNVFLLQRP</sequence>
<reference evidence="4 5" key="1">
    <citation type="journal article" date="2007" name="Science">
        <title>The Chlamydomonas genome reveals the evolution of key animal and plant functions.</title>
        <authorList>
            <person name="Merchant S.S."/>
            <person name="Prochnik S.E."/>
            <person name="Vallon O."/>
            <person name="Harris E.H."/>
            <person name="Karpowicz S.J."/>
            <person name="Witman G.B."/>
            <person name="Terry A."/>
            <person name="Salamov A."/>
            <person name="Fritz-Laylin L.K."/>
            <person name="Marechal-Drouard L."/>
            <person name="Marshall W.F."/>
            <person name="Qu L.H."/>
            <person name="Nelson D.R."/>
            <person name="Sanderfoot A.A."/>
            <person name="Spalding M.H."/>
            <person name="Kapitonov V.V."/>
            <person name="Ren Q."/>
            <person name="Ferris P."/>
            <person name="Lindquist E."/>
            <person name="Shapiro H."/>
            <person name="Lucas S.M."/>
            <person name="Grimwood J."/>
            <person name="Schmutz J."/>
            <person name="Cardol P."/>
            <person name="Cerutti H."/>
            <person name="Chanfreau G."/>
            <person name="Chen C.L."/>
            <person name="Cognat V."/>
            <person name="Croft M.T."/>
            <person name="Dent R."/>
            <person name="Dutcher S."/>
            <person name="Fernandez E."/>
            <person name="Fukuzawa H."/>
            <person name="Gonzalez-Ballester D."/>
            <person name="Gonzalez-Halphen D."/>
            <person name="Hallmann A."/>
            <person name="Hanikenne M."/>
            <person name="Hippler M."/>
            <person name="Inwood W."/>
            <person name="Jabbari K."/>
            <person name="Kalanon M."/>
            <person name="Kuras R."/>
            <person name="Lefebvre P.A."/>
            <person name="Lemaire S.D."/>
            <person name="Lobanov A.V."/>
            <person name="Lohr M."/>
            <person name="Manuell A."/>
            <person name="Meier I."/>
            <person name="Mets L."/>
            <person name="Mittag M."/>
            <person name="Mittelmeier T."/>
            <person name="Moroney J.V."/>
            <person name="Moseley J."/>
            <person name="Napoli C."/>
            <person name="Nedelcu A.M."/>
            <person name="Niyogi K."/>
            <person name="Novoselov S.V."/>
            <person name="Paulsen I.T."/>
            <person name="Pazour G."/>
            <person name="Purton S."/>
            <person name="Ral J.P."/>
            <person name="Riano-Pachon D.M."/>
            <person name="Riekhof W."/>
            <person name="Rymarquis L."/>
            <person name="Schroda M."/>
            <person name="Stern D."/>
            <person name="Umen J."/>
            <person name="Willows R."/>
            <person name="Wilson N."/>
            <person name="Zimmer S.L."/>
            <person name="Allmer J."/>
            <person name="Balk J."/>
            <person name="Bisova K."/>
            <person name="Chen C.J."/>
            <person name="Elias M."/>
            <person name="Gendler K."/>
            <person name="Hauser C."/>
            <person name="Lamb M.R."/>
            <person name="Ledford H."/>
            <person name="Long J.C."/>
            <person name="Minagawa J."/>
            <person name="Page M.D."/>
            <person name="Pan J."/>
            <person name="Pootakham W."/>
            <person name="Roje S."/>
            <person name="Rose A."/>
            <person name="Stahlberg E."/>
            <person name="Terauchi A.M."/>
            <person name="Yang P."/>
            <person name="Ball S."/>
            <person name="Bowler C."/>
            <person name="Dieckmann C.L."/>
            <person name="Gladyshev V.N."/>
            <person name="Green P."/>
            <person name="Jorgensen R."/>
            <person name="Mayfield S."/>
            <person name="Mueller-Roeber B."/>
            <person name="Rajamani S."/>
            <person name="Sayre R.T."/>
            <person name="Brokstein P."/>
            <person name="Dubchak I."/>
            <person name="Goodstein D."/>
            <person name="Hornick L."/>
            <person name="Huang Y.W."/>
            <person name="Jhaveri J."/>
            <person name="Luo Y."/>
            <person name="Martinez D."/>
            <person name="Ngau W.C."/>
            <person name="Otillar B."/>
            <person name="Poliakov A."/>
            <person name="Porter A."/>
            <person name="Szajkowski L."/>
            <person name="Werner G."/>
            <person name="Zhou K."/>
            <person name="Grigoriev I.V."/>
            <person name="Rokhsar D.S."/>
            <person name="Grossman A.R."/>
        </authorList>
    </citation>
    <scope>NUCLEOTIDE SEQUENCE [LARGE SCALE GENOMIC DNA]</scope>
    <source>
        <strain evidence="5">CC-503</strain>
    </source>
</reference>
<evidence type="ECO:0000256" key="1">
    <source>
        <dbReference type="ARBA" id="ARBA00004474"/>
    </source>
</evidence>
<evidence type="ECO:0000259" key="3">
    <source>
        <dbReference type="Pfam" id="PF04755"/>
    </source>
</evidence>
<gene>
    <name evidence="4" type="ORF">CHLRE_03g188700v5</name>
</gene>
<protein>
    <recommendedName>
        <fullName evidence="3">Plastid lipid-associated protein/fibrillin conserved domain-containing protein</fullName>
    </recommendedName>
</protein>
<name>A0A2K3DY88_CHLRE</name>
<keyword evidence="2" id="KW-0934">Plastid</keyword>
<dbReference type="InterPro" id="IPR039633">
    <property type="entry name" value="PAP"/>
</dbReference>
<proteinExistence type="predicted"/>
<dbReference type="EMBL" id="CM008964">
    <property type="protein sequence ID" value="PNW85485.1"/>
    <property type="molecule type" value="Genomic_DNA"/>
</dbReference>
<dbReference type="GeneID" id="5717489"/>
<dbReference type="Gramene" id="PNW85485">
    <property type="protein sequence ID" value="PNW85485"/>
    <property type="gene ID" value="CHLRE_03g188700v5"/>
</dbReference>
<comment type="subcellular location">
    <subcellularLocation>
        <location evidence="1">Plastid</location>
    </subcellularLocation>
</comment>
<dbReference type="Pfam" id="PF04755">
    <property type="entry name" value="PAP_fibrillin"/>
    <property type="match status" value="1"/>
</dbReference>
<keyword evidence="5" id="KW-1185">Reference proteome</keyword>
<dbReference type="PANTHER" id="PTHR31906">
    <property type="entry name" value="PLASTID-LIPID-ASSOCIATED PROTEIN 4, CHLOROPLASTIC-RELATED"/>
    <property type="match status" value="1"/>
</dbReference>
<dbReference type="Proteomes" id="UP000006906">
    <property type="component" value="Chromosome 3"/>
</dbReference>
<evidence type="ECO:0000313" key="5">
    <source>
        <dbReference type="Proteomes" id="UP000006906"/>
    </source>
</evidence>
<dbReference type="KEGG" id="cre:CHLRE_03g188700v5"/>
<dbReference type="OrthoDB" id="201321at2759"/>
<organism evidence="4 5">
    <name type="scientific">Chlamydomonas reinhardtii</name>
    <name type="common">Chlamydomonas smithii</name>
    <dbReference type="NCBI Taxonomy" id="3055"/>
    <lineage>
        <taxon>Eukaryota</taxon>
        <taxon>Viridiplantae</taxon>
        <taxon>Chlorophyta</taxon>
        <taxon>core chlorophytes</taxon>
        <taxon>Chlorophyceae</taxon>
        <taxon>CS clade</taxon>
        <taxon>Chlamydomonadales</taxon>
        <taxon>Chlamydomonadaceae</taxon>
        <taxon>Chlamydomonas</taxon>
    </lineage>
</organism>
<accession>A0A2K3DY88</accession>
<feature type="domain" description="Plastid lipid-associated protein/fibrillin conserved" evidence="3">
    <location>
        <begin position="55"/>
        <end position="243"/>
    </location>
</feature>
<evidence type="ECO:0000256" key="2">
    <source>
        <dbReference type="ARBA" id="ARBA00022640"/>
    </source>
</evidence>
<dbReference type="RefSeq" id="XP_042926280.1">
    <property type="nucleotide sequence ID" value="XM_043061151.1"/>
</dbReference>
<evidence type="ECO:0000313" key="4">
    <source>
        <dbReference type="EMBL" id="PNW85485.1"/>
    </source>
</evidence>
<dbReference type="FunCoup" id="A0A2K3DY88">
    <property type="interactions" value="443"/>
</dbReference>
<dbReference type="STRING" id="3055.A0A2K3DY88"/>